<evidence type="ECO:0000313" key="1">
    <source>
        <dbReference type="EMBL" id="MFI9106087.1"/>
    </source>
</evidence>
<accession>A0ABW8CI02</accession>
<name>A0ABW8CI02_9ACTN</name>
<comment type="caution">
    <text evidence="1">The sequence shown here is derived from an EMBL/GenBank/DDBJ whole genome shotgun (WGS) entry which is preliminary data.</text>
</comment>
<dbReference type="Proteomes" id="UP001614394">
    <property type="component" value="Unassembled WGS sequence"/>
</dbReference>
<dbReference type="RefSeq" id="WP_399657283.1">
    <property type="nucleotide sequence ID" value="NZ_JBITYG010000016.1"/>
</dbReference>
<proteinExistence type="predicted"/>
<protein>
    <submittedName>
        <fullName evidence="1">Uncharacterized protein</fullName>
    </submittedName>
</protein>
<reference evidence="1 2" key="1">
    <citation type="submission" date="2024-10" db="EMBL/GenBank/DDBJ databases">
        <title>The Natural Products Discovery Center: Release of the First 8490 Sequenced Strains for Exploring Actinobacteria Biosynthetic Diversity.</title>
        <authorList>
            <person name="Kalkreuter E."/>
            <person name="Kautsar S.A."/>
            <person name="Yang D."/>
            <person name="Bader C.D."/>
            <person name="Teijaro C.N."/>
            <person name="Fluegel L."/>
            <person name="Davis C.M."/>
            <person name="Simpson J.R."/>
            <person name="Lauterbach L."/>
            <person name="Steele A.D."/>
            <person name="Gui C."/>
            <person name="Meng S."/>
            <person name="Li G."/>
            <person name="Viehrig K."/>
            <person name="Ye F."/>
            <person name="Su P."/>
            <person name="Kiefer A.F."/>
            <person name="Nichols A."/>
            <person name="Cepeda A.J."/>
            <person name="Yan W."/>
            <person name="Fan B."/>
            <person name="Jiang Y."/>
            <person name="Adhikari A."/>
            <person name="Zheng C.-J."/>
            <person name="Schuster L."/>
            <person name="Cowan T.M."/>
            <person name="Smanski M.J."/>
            <person name="Chevrette M.G."/>
            <person name="De Carvalho L.P.S."/>
            <person name="Shen B."/>
        </authorList>
    </citation>
    <scope>NUCLEOTIDE SEQUENCE [LARGE SCALE GENOMIC DNA]</scope>
    <source>
        <strain evidence="1 2">NPDC053399</strain>
    </source>
</reference>
<organism evidence="1 2">
    <name type="scientific">Streptomyces fildesensis</name>
    <dbReference type="NCBI Taxonomy" id="375757"/>
    <lineage>
        <taxon>Bacteria</taxon>
        <taxon>Bacillati</taxon>
        <taxon>Actinomycetota</taxon>
        <taxon>Actinomycetes</taxon>
        <taxon>Kitasatosporales</taxon>
        <taxon>Streptomycetaceae</taxon>
        <taxon>Streptomyces</taxon>
    </lineage>
</organism>
<keyword evidence="2" id="KW-1185">Reference proteome</keyword>
<sequence>MRTDLLAENIAGLDEALTAVDAFDRALVTGLLRPQPAQAAGLTELANAVAGTPLAARVAEAAEKAAAGSAGEDHFVALAAARTALLGSVHDALMARVAEASGRPRGAEAVPAPGGRQAANLLAAARSWLSDLARAGWQGIDHDTVSGAAHVVSAMLPDPALRRLATLLDGLAAELAASCPGSALERIPARRWGDLWSRAMLLTVPGVADAPVTGTVTGRLLPLGIDVQEHATAVQAQVHAVFEPADGTAPRLVRASVSVPKPDTVVGAGLWQLLRPHMSLLAAVSDGRSMDLTDMPVTAEGDLLWSDEHARPSAPADAFATARVALPTATDPATAPMDRHPARIAVPVFLEGYSAQRDDEALTFTVAGHPLTVDTDRIPTAGPLTPEAVAASGACIGLLRWDAGTYRFQPLAVETTVRKKAVAIHAGGWAGGTTDKVGVRAEKAATDAVAVLRERAGRLLRK</sequence>
<evidence type="ECO:0000313" key="2">
    <source>
        <dbReference type="Proteomes" id="UP001614394"/>
    </source>
</evidence>
<dbReference type="EMBL" id="JBITYG010000016">
    <property type="protein sequence ID" value="MFI9106087.1"/>
    <property type="molecule type" value="Genomic_DNA"/>
</dbReference>
<gene>
    <name evidence="1" type="ORF">ACIGXA_36845</name>
</gene>